<accession>A0A2N0TT68</accession>
<gene>
    <name evidence="1" type="ORF">APR41_18315</name>
</gene>
<dbReference type="STRING" id="447422.SAMN05660903_03749"/>
<organism evidence="1 2">
    <name type="scientific">Salegentibacter salinarum</name>
    <dbReference type="NCBI Taxonomy" id="447422"/>
    <lineage>
        <taxon>Bacteria</taxon>
        <taxon>Pseudomonadati</taxon>
        <taxon>Bacteroidota</taxon>
        <taxon>Flavobacteriia</taxon>
        <taxon>Flavobacteriales</taxon>
        <taxon>Flavobacteriaceae</taxon>
        <taxon>Salegentibacter</taxon>
    </lineage>
</organism>
<keyword evidence="2" id="KW-1185">Reference proteome</keyword>
<reference evidence="1 2" key="1">
    <citation type="submission" date="2015-10" db="EMBL/GenBank/DDBJ databases">
        <title>Draft genome sequence of Salegentibacter salinarum KCTC 12975.</title>
        <authorList>
            <person name="Lin W."/>
            <person name="Zheng Q."/>
        </authorList>
    </citation>
    <scope>NUCLEOTIDE SEQUENCE [LARGE SCALE GENOMIC DNA]</scope>
    <source>
        <strain evidence="1 2">KCTC 12975</strain>
    </source>
</reference>
<dbReference type="EMBL" id="LKTS01000028">
    <property type="protein sequence ID" value="PKD17906.1"/>
    <property type="molecule type" value="Genomic_DNA"/>
</dbReference>
<sequence length="189" mass="22408">MKIQSLIMLATLFCCIHVNCQEEEQYDLRIFFTNYKNYKIAYQKSEKNTQIIIHKEISRTNISNSDYLKMKKIVTEEENDGLRKLIQIGENYREYETDTLIIKNGSSIVEIVDNFVENWERNKSHQESYPENRLILDGYGLIIFLKKNNITYESISVRTPTAQSHPEIFELYSKIESFYKKNAKKPVIE</sequence>
<evidence type="ECO:0000313" key="1">
    <source>
        <dbReference type="EMBL" id="PKD17906.1"/>
    </source>
</evidence>
<name>A0A2N0TT68_9FLAO</name>
<dbReference type="Proteomes" id="UP000232673">
    <property type="component" value="Unassembled WGS sequence"/>
</dbReference>
<protein>
    <submittedName>
        <fullName evidence="1">Uncharacterized protein</fullName>
    </submittedName>
</protein>
<comment type="caution">
    <text evidence="1">The sequence shown here is derived from an EMBL/GenBank/DDBJ whole genome shotgun (WGS) entry which is preliminary data.</text>
</comment>
<dbReference type="AlphaFoldDB" id="A0A2N0TT68"/>
<proteinExistence type="predicted"/>
<evidence type="ECO:0000313" key="2">
    <source>
        <dbReference type="Proteomes" id="UP000232673"/>
    </source>
</evidence>